<reference evidence="1" key="1">
    <citation type="journal article" date="2015" name="Nature">
        <title>Complex archaea that bridge the gap between prokaryotes and eukaryotes.</title>
        <authorList>
            <person name="Spang A."/>
            <person name="Saw J.H."/>
            <person name="Jorgensen S.L."/>
            <person name="Zaremba-Niedzwiedzka K."/>
            <person name="Martijn J."/>
            <person name="Lind A.E."/>
            <person name="van Eijk R."/>
            <person name="Schleper C."/>
            <person name="Guy L."/>
            <person name="Ettema T.J."/>
        </authorList>
    </citation>
    <scope>NUCLEOTIDE SEQUENCE</scope>
</reference>
<organism evidence="1">
    <name type="scientific">marine sediment metagenome</name>
    <dbReference type="NCBI Taxonomy" id="412755"/>
    <lineage>
        <taxon>unclassified sequences</taxon>
        <taxon>metagenomes</taxon>
        <taxon>ecological metagenomes</taxon>
    </lineage>
</organism>
<sequence length="177" mass="21413">MDYEYVINYFLRKTYFIRIFRGFFYIKTPREIKYGLGRSILELTAISLNKMNLHWYFGLYSALKFNNATHEFFNINYIVSNSLYRSKTIIISNNKFVFKKFKSDLLSFGIIENKEIKYSDLEKTILDLIYIWKYNSISEEKIVLNVSEYINLLSLEKIDEYINYYPNSIKTIMKKIY</sequence>
<dbReference type="AlphaFoldDB" id="A0A0F9BQ04"/>
<name>A0A0F9BQ04_9ZZZZ</name>
<accession>A0A0F9BQ04</accession>
<proteinExistence type="predicted"/>
<comment type="caution">
    <text evidence="1">The sequence shown here is derived from an EMBL/GenBank/DDBJ whole genome shotgun (WGS) entry which is preliminary data.</text>
</comment>
<evidence type="ECO:0000313" key="1">
    <source>
        <dbReference type="EMBL" id="KKL23989.1"/>
    </source>
</evidence>
<dbReference type="EMBL" id="LAZR01036761">
    <property type="protein sequence ID" value="KKL23989.1"/>
    <property type="molecule type" value="Genomic_DNA"/>
</dbReference>
<gene>
    <name evidence="1" type="ORF">LCGC14_2419830</name>
</gene>
<protein>
    <recommendedName>
        <fullName evidence="2">AbiEi antitoxin C-terminal domain-containing protein</fullName>
    </recommendedName>
</protein>
<evidence type="ECO:0008006" key="2">
    <source>
        <dbReference type="Google" id="ProtNLM"/>
    </source>
</evidence>